<feature type="compositionally biased region" description="Low complexity" evidence="1">
    <location>
        <begin position="56"/>
        <end position="74"/>
    </location>
</feature>
<name>A0A423VUC0_9PEZI</name>
<feature type="region of interest" description="Disordered" evidence="1">
    <location>
        <begin position="52"/>
        <end position="88"/>
    </location>
</feature>
<dbReference type="OrthoDB" id="5357075at2759"/>
<evidence type="ECO:0000313" key="3">
    <source>
        <dbReference type="Proteomes" id="UP000285146"/>
    </source>
</evidence>
<dbReference type="EMBL" id="LKEB01000075">
    <property type="protein sequence ID" value="ROV94620.1"/>
    <property type="molecule type" value="Genomic_DNA"/>
</dbReference>
<sequence length="290" mass="32154">MILNQPNMAVQEDLASLFAKNMTLNAAQQPAPPPPQDDNKIIYISQHYNHSAHIMQQKQQQQQQQQQQQPQSPQDEPMQRPSSEPPRSDLQDLELLLRSHGVNTAALSLPQVELFRSAGDAQRLRLIQLWTICPPADSADNPTLTWATTTVEQEELLAQRRLELQQQQQRAGPAPVTEVVMSLDGTETETTLGSSPAASSMQSADGRWPPLSQIHHMEPYMQSGYEELARREYEASAARGAGAGAGAGQYKPATDPVYGATGGVVDWDRQQWMESQYGSIVAWGEDEEML</sequence>
<feature type="region of interest" description="Disordered" evidence="1">
    <location>
        <begin position="185"/>
        <end position="205"/>
    </location>
</feature>
<organism evidence="2 3">
    <name type="scientific">Cytospora leucostoma</name>
    <dbReference type="NCBI Taxonomy" id="1230097"/>
    <lineage>
        <taxon>Eukaryota</taxon>
        <taxon>Fungi</taxon>
        <taxon>Dikarya</taxon>
        <taxon>Ascomycota</taxon>
        <taxon>Pezizomycotina</taxon>
        <taxon>Sordariomycetes</taxon>
        <taxon>Sordariomycetidae</taxon>
        <taxon>Diaporthales</taxon>
        <taxon>Cytosporaceae</taxon>
        <taxon>Cytospora</taxon>
    </lineage>
</organism>
<protein>
    <submittedName>
        <fullName evidence="2">Uncharacterized protein</fullName>
    </submittedName>
</protein>
<feature type="compositionally biased region" description="Polar residues" evidence="1">
    <location>
        <begin position="188"/>
        <end position="203"/>
    </location>
</feature>
<dbReference type="Proteomes" id="UP000285146">
    <property type="component" value="Unassembled WGS sequence"/>
</dbReference>
<proteinExistence type="predicted"/>
<dbReference type="AlphaFoldDB" id="A0A423VUC0"/>
<gene>
    <name evidence="2" type="ORF">VPNG_09181</name>
</gene>
<evidence type="ECO:0000313" key="2">
    <source>
        <dbReference type="EMBL" id="ROV94620.1"/>
    </source>
</evidence>
<dbReference type="STRING" id="1230097.A0A423VUC0"/>
<accession>A0A423VUC0</accession>
<comment type="caution">
    <text evidence="2">The sequence shown here is derived from an EMBL/GenBank/DDBJ whole genome shotgun (WGS) entry which is preliminary data.</text>
</comment>
<reference evidence="2 3" key="1">
    <citation type="submission" date="2015-09" db="EMBL/GenBank/DDBJ databases">
        <title>Host preference determinants of Valsa canker pathogens revealed by comparative genomics.</title>
        <authorList>
            <person name="Yin Z."/>
            <person name="Huang L."/>
        </authorList>
    </citation>
    <scope>NUCLEOTIDE SEQUENCE [LARGE SCALE GENOMIC DNA]</scope>
    <source>
        <strain evidence="2 3">SXYLt</strain>
    </source>
</reference>
<keyword evidence="3" id="KW-1185">Reference proteome</keyword>
<evidence type="ECO:0000256" key="1">
    <source>
        <dbReference type="SAM" id="MobiDB-lite"/>
    </source>
</evidence>
<dbReference type="InParanoid" id="A0A423VUC0"/>